<dbReference type="AlphaFoldDB" id="A0A0N0BJK5"/>
<dbReference type="Gene3D" id="4.10.400.10">
    <property type="entry name" value="Low-density Lipoprotein Receptor"/>
    <property type="match status" value="4"/>
</dbReference>
<evidence type="ECO:0000259" key="4">
    <source>
        <dbReference type="Pfam" id="PF01683"/>
    </source>
</evidence>
<dbReference type="Pfam" id="PF00057">
    <property type="entry name" value="Ldl_recept_a"/>
    <property type="match status" value="3"/>
</dbReference>
<evidence type="ECO:0000313" key="6">
    <source>
        <dbReference type="Proteomes" id="UP000053105"/>
    </source>
</evidence>
<feature type="compositionally biased region" description="Polar residues" evidence="3">
    <location>
        <begin position="250"/>
        <end position="259"/>
    </location>
</feature>
<dbReference type="PRINTS" id="PR00261">
    <property type="entry name" value="LDLRECEPTOR"/>
</dbReference>
<sequence length="557" mass="61145">MLLTTTIMRIKGINLRGIFTRHDQVFSYQVYLSLAIPRSREHLTVHHVVHRPNSTSFLRCQHSWNDGLQGTTGGSSTQGARLGDRCSKDAECQLSIDGSNCDRGHCRCLPYFAAYNRTYCLEATLLGEECLVDEQCTLKVANSGCLDGLCGCTDGFLQFRRHTCLAAAKLGQICYEHAHCRLWQRNSHCDFLIPNLFGRCQCTAPMRRQNDVCRLDDLVRPPPLSTQTNAAATTFILLSRHDEQTEPAGNEQQHQQSSDQEMETGVAIDWLKNGSSESSNSLGAQNDRFLPTVVDDAGDRDDAIVVEAITEPSIIISSDNTTSTWMSALPETSTETEPIVAVSLGHECVSDTECRLADPHSRCVDGICDCGFRRNESDCSARNAGCPAGTFQCRGTGKCVSWFFVCDGRPDCGDGSDERCWNERGIAECPKQAFRCGASNACVSRAAICDGKHDCPHGEDEASCNDRRKCPRGAFRCNNGQCLPAYEFCNAVVSCRDGSDEPRGACRRQIGNHRARLSSNHCPFRCDNGRCRSDAIVCSGRDGCGDGSDEKRCSVCS</sequence>
<dbReference type="InterPro" id="IPR006149">
    <property type="entry name" value="EB_dom"/>
</dbReference>
<evidence type="ECO:0000256" key="2">
    <source>
        <dbReference type="PROSITE-ProRule" id="PRU00124"/>
    </source>
</evidence>
<dbReference type="OrthoDB" id="9991628at2759"/>
<dbReference type="PANTHER" id="PTHR39069">
    <property type="entry name" value="ECDYSONE-INDUCIBLE GENE E1, ISOFORM A"/>
    <property type="match status" value="1"/>
</dbReference>
<dbReference type="EMBL" id="KQ435713">
    <property type="protein sequence ID" value="KOX79262.1"/>
    <property type="molecule type" value="Genomic_DNA"/>
</dbReference>
<evidence type="ECO:0000256" key="1">
    <source>
        <dbReference type="ARBA" id="ARBA00023157"/>
    </source>
</evidence>
<keyword evidence="1 2" id="KW-1015">Disulfide bond</keyword>
<dbReference type="InterPro" id="IPR036055">
    <property type="entry name" value="LDL_receptor-like_sf"/>
</dbReference>
<feature type="disulfide bond" evidence="2">
    <location>
        <begin position="477"/>
        <end position="495"/>
    </location>
</feature>
<comment type="caution">
    <text evidence="2">Lacks conserved residue(s) required for the propagation of feature annotation.</text>
</comment>
<keyword evidence="5" id="KW-0675">Receptor</keyword>
<feature type="disulfide bond" evidence="2">
    <location>
        <begin position="449"/>
        <end position="464"/>
    </location>
</feature>
<dbReference type="SUPFAM" id="SSF57424">
    <property type="entry name" value="LDL receptor-like module"/>
    <property type="match status" value="4"/>
</dbReference>
<reference evidence="5 6" key="1">
    <citation type="submission" date="2015-07" db="EMBL/GenBank/DDBJ databases">
        <title>The genome of Melipona quadrifasciata.</title>
        <authorList>
            <person name="Pan H."/>
            <person name="Kapheim K."/>
        </authorList>
    </citation>
    <scope>NUCLEOTIDE SEQUENCE [LARGE SCALE GENOMIC DNA]</scope>
    <source>
        <strain evidence="5">0111107301</strain>
        <tissue evidence="5">Whole body</tissue>
    </source>
</reference>
<feature type="region of interest" description="Disordered" evidence="3">
    <location>
        <begin position="243"/>
        <end position="263"/>
    </location>
</feature>
<keyword evidence="6" id="KW-1185">Reference proteome</keyword>
<dbReference type="InterPro" id="IPR002172">
    <property type="entry name" value="LDrepeatLR_classA_rpt"/>
</dbReference>
<dbReference type="Pfam" id="PF01683">
    <property type="entry name" value="EB"/>
    <property type="match status" value="1"/>
</dbReference>
<protein>
    <submittedName>
        <fullName evidence="5">Low-density lipoprotein receptor-related protein 2</fullName>
    </submittedName>
</protein>
<gene>
    <name evidence="5" type="ORF">WN51_09064</name>
</gene>
<dbReference type="Proteomes" id="UP000053105">
    <property type="component" value="Unassembled WGS sequence"/>
</dbReference>
<name>A0A0N0BJK5_9HYME</name>
<dbReference type="PROSITE" id="PS01209">
    <property type="entry name" value="LDLRA_1"/>
    <property type="match status" value="2"/>
</dbReference>
<dbReference type="SMART" id="SM00192">
    <property type="entry name" value="LDLa"/>
    <property type="match status" value="4"/>
</dbReference>
<organism evidence="5 6">
    <name type="scientific">Melipona quadrifasciata</name>
    <dbReference type="NCBI Taxonomy" id="166423"/>
    <lineage>
        <taxon>Eukaryota</taxon>
        <taxon>Metazoa</taxon>
        <taxon>Ecdysozoa</taxon>
        <taxon>Arthropoda</taxon>
        <taxon>Hexapoda</taxon>
        <taxon>Insecta</taxon>
        <taxon>Pterygota</taxon>
        <taxon>Neoptera</taxon>
        <taxon>Endopterygota</taxon>
        <taxon>Hymenoptera</taxon>
        <taxon>Apocrita</taxon>
        <taxon>Aculeata</taxon>
        <taxon>Apoidea</taxon>
        <taxon>Anthophila</taxon>
        <taxon>Apidae</taxon>
        <taxon>Melipona</taxon>
    </lineage>
</organism>
<feature type="disulfide bond" evidence="2">
    <location>
        <begin position="470"/>
        <end position="482"/>
    </location>
</feature>
<evidence type="ECO:0000256" key="3">
    <source>
        <dbReference type="SAM" id="MobiDB-lite"/>
    </source>
</evidence>
<dbReference type="PROSITE" id="PS50068">
    <property type="entry name" value="LDLRA_2"/>
    <property type="match status" value="4"/>
</dbReference>
<accession>A0A0N0BJK5</accession>
<keyword evidence="5" id="KW-0449">Lipoprotein</keyword>
<feature type="domain" description="EB" evidence="4">
    <location>
        <begin position="117"/>
        <end position="164"/>
    </location>
</feature>
<dbReference type="CDD" id="cd00112">
    <property type="entry name" value="LDLa"/>
    <property type="match status" value="4"/>
</dbReference>
<dbReference type="PANTHER" id="PTHR39069:SF1">
    <property type="entry name" value="ECDYSONE-INDUCIBLE GENE E1, ISOFORM A"/>
    <property type="match status" value="1"/>
</dbReference>
<feature type="disulfide bond" evidence="2">
    <location>
        <begin position="526"/>
        <end position="544"/>
    </location>
</feature>
<proteinExistence type="predicted"/>
<dbReference type="STRING" id="166423.A0A0N0BJK5"/>
<feature type="disulfide bond" evidence="2">
    <location>
        <begin position="538"/>
        <end position="553"/>
    </location>
</feature>
<evidence type="ECO:0000313" key="5">
    <source>
        <dbReference type="EMBL" id="KOX79262.1"/>
    </source>
</evidence>
<dbReference type="InterPro" id="IPR023415">
    <property type="entry name" value="LDLR_class-A_CS"/>
</dbReference>